<feature type="region of interest" description="Disordered" evidence="1">
    <location>
        <begin position="152"/>
        <end position="320"/>
    </location>
</feature>
<gene>
    <name evidence="2" type="ORF">G6O67_000547</name>
</gene>
<sequence length="444" mass="47228">MSIFSHIRKSRQQAKEHNAKLAEQEKEERKTVPYKHVPTHAATDAFASAPPSWRELDRPRILEENRRRSAMAATGHHMNMPGAPRVGSGLSHVTYPGEDATPMARLPRPNSYTGIPSCADRGREAVYPIPHISYSRPTSYKGKEVVGRWPACDSQRASPTPSKGAPSPVESSSGSTGSGSQDDLEMKPTRPCARPADAPHRLHPSRPRRTSDASIERLAAGKSVKAMGSSSYVRDSRPPPSLRGFASIAQVAAPPPVSLGFLTPPHPPQSPQTAPVGRGRSSSAATGNLTPRQNSTCSLPGLTTTSSRPAVSAPGAPASEYPLDWAAVSHADLDKPWSLDGSREAYGAAPQRPRDKRIARAVDTSEFEPVSVTGAGPSYEHPSRADPGRKPPPLAHEDVVNVFPEQASLPEAATSSGKKKGSRGGGKLLKKSRWSGSKASAVVV</sequence>
<name>A0A8H4PZ68_9HYPO</name>
<dbReference type="AlphaFoldDB" id="A0A8H4PZ68"/>
<feature type="region of interest" description="Disordered" evidence="1">
    <location>
        <begin position="1"/>
        <end position="61"/>
    </location>
</feature>
<feature type="compositionally biased region" description="Low complexity" evidence="1">
    <location>
        <begin position="171"/>
        <end position="180"/>
    </location>
</feature>
<evidence type="ECO:0000256" key="1">
    <source>
        <dbReference type="SAM" id="MobiDB-lite"/>
    </source>
</evidence>
<dbReference type="EMBL" id="JAAVMX010000001">
    <property type="protein sequence ID" value="KAF4513249.1"/>
    <property type="molecule type" value="Genomic_DNA"/>
</dbReference>
<dbReference type="OrthoDB" id="5225441at2759"/>
<dbReference type="Proteomes" id="UP000557566">
    <property type="component" value="Unassembled WGS sequence"/>
</dbReference>
<feature type="compositionally biased region" description="Basic residues" evidence="1">
    <location>
        <begin position="417"/>
        <end position="433"/>
    </location>
</feature>
<organism evidence="2 3">
    <name type="scientific">Ophiocordyceps sinensis</name>
    <dbReference type="NCBI Taxonomy" id="72228"/>
    <lineage>
        <taxon>Eukaryota</taxon>
        <taxon>Fungi</taxon>
        <taxon>Dikarya</taxon>
        <taxon>Ascomycota</taxon>
        <taxon>Pezizomycotina</taxon>
        <taxon>Sordariomycetes</taxon>
        <taxon>Hypocreomycetidae</taxon>
        <taxon>Hypocreales</taxon>
        <taxon>Ophiocordycipitaceae</taxon>
        <taxon>Ophiocordyceps</taxon>
    </lineage>
</organism>
<comment type="caution">
    <text evidence="2">The sequence shown here is derived from an EMBL/GenBank/DDBJ whole genome shotgun (WGS) entry which is preliminary data.</text>
</comment>
<reference evidence="2 3" key="1">
    <citation type="journal article" date="2020" name="Genome Biol. Evol.">
        <title>A new high-quality draft genome assembly of the Chinese cordyceps Ophiocordyceps sinensis.</title>
        <authorList>
            <person name="Shu R."/>
            <person name="Zhang J."/>
            <person name="Meng Q."/>
            <person name="Zhang H."/>
            <person name="Zhou G."/>
            <person name="Li M."/>
            <person name="Wu P."/>
            <person name="Zhao Y."/>
            <person name="Chen C."/>
            <person name="Qin Q."/>
        </authorList>
    </citation>
    <scope>NUCLEOTIDE SEQUENCE [LARGE SCALE GENOMIC DNA]</scope>
    <source>
        <strain evidence="2 3">IOZ07</strain>
    </source>
</reference>
<evidence type="ECO:0000313" key="3">
    <source>
        <dbReference type="Proteomes" id="UP000557566"/>
    </source>
</evidence>
<feature type="compositionally biased region" description="Basic and acidic residues" evidence="1">
    <location>
        <begin position="13"/>
        <end position="31"/>
    </location>
</feature>
<feature type="compositionally biased region" description="Basic and acidic residues" evidence="1">
    <location>
        <begin position="381"/>
        <end position="399"/>
    </location>
</feature>
<feature type="compositionally biased region" description="Polar residues" evidence="1">
    <location>
        <begin position="280"/>
        <end position="309"/>
    </location>
</feature>
<proteinExistence type="predicted"/>
<feature type="compositionally biased region" description="Basic residues" evidence="1">
    <location>
        <begin position="1"/>
        <end position="12"/>
    </location>
</feature>
<accession>A0A8H4PZ68</accession>
<protein>
    <submittedName>
        <fullName evidence="2">Uncharacterized protein</fullName>
    </submittedName>
</protein>
<evidence type="ECO:0000313" key="2">
    <source>
        <dbReference type="EMBL" id="KAF4513249.1"/>
    </source>
</evidence>
<keyword evidence="3" id="KW-1185">Reference proteome</keyword>
<feature type="region of interest" description="Disordered" evidence="1">
    <location>
        <begin position="336"/>
        <end position="444"/>
    </location>
</feature>